<dbReference type="GeneID" id="6081753"/>
<gene>
    <name evidence="2" type="ORF">LACBIDRAFT_307492</name>
</gene>
<dbReference type="KEGG" id="lbc:LACBIDRAFT_307492"/>
<feature type="region of interest" description="Disordered" evidence="1">
    <location>
        <begin position="20"/>
        <end position="40"/>
    </location>
</feature>
<organism evidence="3">
    <name type="scientific">Laccaria bicolor (strain S238N-H82 / ATCC MYA-4686)</name>
    <name type="common">Bicoloured deceiver</name>
    <name type="synonym">Laccaria laccata var. bicolor</name>
    <dbReference type="NCBI Taxonomy" id="486041"/>
    <lineage>
        <taxon>Eukaryota</taxon>
        <taxon>Fungi</taxon>
        <taxon>Dikarya</taxon>
        <taxon>Basidiomycota</taxon>
        <taxon>Agaricomycotina</taxon>
        <taxon>Agaricomycetes</taxon>
        <taxon>Agaricomycetidae</taxon>
        <taxon>Agaricales</taxon>
        <taxon>Agaricineae</taxon>
        <taxon>Hydnangiaceae</taxon>
        <taxon>Laccaria</taxon>
    </lineage>
</organism>
<dbReference type="RefSeq" id="XP_001886140.1">
    <property type="nucleotide sequence ID" value="XM_001886105.1"/>
</dbReference>
<protein>
    <submittedName>
        <fullName evidence="2">Predicted protein</fullName>
    </submittedName>
</protein>
<evidence type="ECO:0000313" key="3">
    <source>
        <dbReference type="Proteomes" id="UP000001194"/>
    </source>
</evidence>
<keyword evidence="3" id="KW-1185">Reference proteome</keyword>
<reference evidence="2 3" key="1">
    <citation type="journal article" date="2008" name="Nature">
        <title>The genome of Laccaria bicolor provides insights into mycorrhizal symbiosis.</title>
        <authorList>
            <person name="Martin F."/>
            <person name="Aerts A."/>
            <person name="Ahren D."/>
            <person name="Brun A."/>
            <person name="Danchin E.G.J."/>
            <person name="Duchaussoy F."/>
            <person name="Gibon J."/>
            <person name="Kohler A."/>
            <person name="Lindquist E."/>
            <person name="Pereda V."/>
            <person name="Salamov A."/>
            <person name="Shapiro H.J."/>
            <person name="Wuyts J."/>
            <person name="Blaudez D."/>
            <person name="Buee M."/>
            <person name="Brokstein P."/>
            <person name="Canbaeck B."/>
            <person name="Cohen D."/>
            <person name="Courty P.E."/>
            <person name="Coutinho P.M."/>
            <person name="Delaruelle C."/>
            <person name="Detter J.C."/>
            <person name="Deveau A."/>
            <person name="DiFazio S."/>
            <person name="Duplessis S."/>
            <person name="Fraissinet-Tachet L."/>
            <person name="Lucic E."/>
            <person name="Frey-Klett P."/>
            <person name="Fourrey C."/>
            <person name="Feussner I."/>
            <person name="Gay G."/>
            <person name="Grimwood J."/>
            <person name="Hoegger P.J."/>
            <person name="Jain P."/>
            <person name="Kilaru S."/>
            <person name="Labbe J."/>
            <person name="Lin Y.C."/>
            <person name="Legue V."/>
            <person name="Le Tacon F."/>
            <person name="Marmeisse R."/>
            <person name="Melayah D."/>
            <person name="Montanini B."/>
            <person name="Muratet M."/>
            <person name="Nehls U."/>
            <person name="Niculita-Hirzel H."/>
            <person name="Oudot-Le Secq M.P."/>
            <person name="Peter M."/>
            <person name="Quesneville H."/>
            <person name="Rajashekar B."/>
            <person name="Reich M."/>
            <person name="Rouhier N."/>
            <person name="Schmutz J."/>
            <person name="Yin T."/>
            <person name="Chalot M."/>
            <person name="Henrissat B."/>
            <person name="Kuees U."/>
            <person name="Lucas S."/>
            <person name="Van de Peer Y."/>
            <person name="Podila G.K."/>
            <person name="Polle A."/>
            <person name="Pukkila P.J."/>
            <person name="Richardson P.M."/>
            <person name="Rouze P."/>
            <person name="Sanders I.R."/>
            <person name="Stajich J.E."/>
            <person name="Tunlid A."/>
            <person name="Tuskan G."/>
            <person name="Grigoriev I.V."/>
        </authorList>
    </citation>
    <scope>NUCLEOTIDE SEQUENCE [LARGE SCALE GENOMIC DNA]</scope>
    <source>
        <strain evidence="3">S238N-H82 / ATCC MYA-4686</strain>
    </source>
</reference>
<dbReference type="OrthoDB" id="3031164at2759"/>
<dbReference type="Proteomes" id="UP000001194">
    <property type="component" value="Unassembled WGS sequence"/>
</dbReference>
<dbReference type="AlphaFoldDB" id="B0DQ96"/>
<dbReference type="InParanoid" id="B0DQ96"/>
<evidence type="ECO:0000313" key="2">
    <source>
        <dbReference type="EMBL" id="EDR03344.1"/>
    </source>
</evidence>
<dbReference type="EMBL" id="DS547125">
    <property type="protein sequence ID" value="EDR03344.1"/>
    <property type="molecule type" value="Genomic_DNA"/>
</dbReference>
<accession>B0DQ96</accession>
<sequence>MYRYLAGPVRDFGSLKDPNLSFATHKSPPGRGSEGPVRDFGSLKEKLIPTDPPRSHSFGYSSPGERFSLHTLSVTRHQVLRLKRYLKTLLDSDIVTSTLVLPIQQAFSRTPALLLQSVLPSVQMTTTKGIGLSSITTNDELGAYVSDPKVAQTCPTEHDARYHVARIYSDNPQMNWCRSLDQLQIVRVVSRNHGVDSSASDNDSTEDNAKTFGLPSAGDLFKIVWKLLPDFVKSKVTDWAKANLQGPIANEINGYVKRALSLLPLPVPAFFVNAVTNLVIPPLVAFIVSNVPKLDPKLTTHHGPFIFPHHTAEGQEVLQYFDRRILLAAGLKPDHLPAHLAALSARNDPTGGTNSDVPAIGQPDDRDCRADMEQFYEAAPPNGHRSLQLSQIIAAQIRTNLKSDPDANTFGLAVWKNLDQDTKKKLREDVKADPPNRASIADTLYTPVRQLLMKAPYSVPSPILDSFASMKVPEATEYVITSQN</sequence>
<dbReference type="HOGENOM" id="CLU_563886_0_0_1"/>
<name>B0DQ96_LACBS</name>
<proteinExistence type="predicted"/>
<evidence type="ECO:0000256" key="1">
    <source>
        <dbReference type="SAM" id="MobiDB-lite"/>
    </source>
</evidence>